<evidence type="ECO:0000256" key="12">
    <source>
        <dbReference type="ARBA" id="ARBA00034808"/>
    </source>
</evidence>
<feature type="domain" description="UvrD-like helicase C-terminal" evidence="16">
    <location>
        <begin position="372"/>
        <end position="690"/>
    </location>
</feature>
<evidence type="ECO:0000256" key="14">
    <source>
        <dbReference type="SAM" id="MobiDB-lite"/>
    </source>
</evidence>
<dbReference type="PROSITE" id="PS51217">
    <property type="entry name" value="UVRD_HELICASE_CTER"/>
    <property type="match status" value="1"/>
</dbReference>
<evidence type="ECO:0000259" key="16">
    <source>
        <dbReference type="PROSITE" id="PS51217"/>
    </source>
</evidence>
<dbReference type="InterPro" id="IPR027417">
    <property type="entry name" value="P-loop_NTPase"/>
</dbReference>
<dbReference type="Pfam" id="PF00580">
    <property type="entry name" value="UvrD-helicase"/>
    <property type="match status" value="1"/>
</dbReference>
<dbReference type="EC" id="5.6.2.4" evidence="12"/>
<dbReference type="GO" id="GO:0005829">
    <property type="term" value="C:cytosol"/>
    <property type="evidence" value="ECO:0007669"/>
    <property type="project" value="TreeGrafter"/>
</dbReference>
<name>A0A6J7F0K9_9ZZZZ</name>
<dbReference type="InterPro" id="IPR038726">
    <property type="entry name" value="PDDEXK_AddAB-type"/>
</dbReference>
<dbReference type="Gene3D" id="3.90.320.10">
    <property type="match status" value="1"/>
</dbReference>
<protein>
    <recommendedName>
        <fullName evidence="12">DNA 3'-5' helicase</fullName>
        <ecNumber evidence="12">5.6.2.4</ecNumber>
    </recommendedName>
</protein>
<feature type="region of interest" description="Disordered" evidence="14">
    <location>
        <begin position="809"/>
        <end position="877"/>
    </location>
</feature>
<dbReference type="PANTHER" id="PTHR11070">
    <property type="entry name" value="UVRD / RECB / PCRA DNA HELICASE FAMILY MEMBER"/>
    <property type="match status" value="1"/>
</dbReference>
<dbReference type="GO" id="GO:0003677">
    <property type="term" value="F:DNA binding"/>
    <property type="evidence" value="ECO:0007669"/>
    <property type="project" value="UniProtKB-KW"/>
</dbReference>
<dbReference type="CDD" id="cd17932">
    <property type="entry name" value="DEXQc_UvrD"/>
    <property type="match status" value="1"/>
</dbReference>
<keyword evidence="6" id="KW-0269">Exonuclease</keyword>
<keyword evidence="8" id="KW-0238">DNA-binding</keyword>
<keyword evidence="9" id="KW-0234">DNA repair</keyword>
<evidence type="ECO:0000313" key="17">
    <source>
        <dbReference type="EMBL" id="CAB4889056.1"/>
    </source>
</evidence>
<dbReference type="InterPro" id="IPR000212">
    <property type="entry name" value="DNA_helicase_UvrD/REP"/>
</dbReference>
<evidence type="ECO:0000256" key="11">
    <source>
        <dbReference type="ARBA" id="ARBA00034617"/>
    </source>
</evidence>
<feature type="compositionally biased region" description="Basic and acidic residues" evidence="14">
    <location>
        <begin position="843"/>
        <end position="877"/>
    </location>
</feature>
<dbReference type="Gene3D" id="1.10.486.10">
    <property type="entry name" value="PCRA, domain 4"/>
    <property type="match status" value="1"/>
</dbReference>
<dbReference type="PROSITE" id="PS51198">
    <property type="entry name" value="UVRD_HELICASE_ATP_BIND"/>
    <property type="match status" value="1"/>
</dbReference>
<evidence type="ECO:0000256" key="10">
    <source>
        <dbReference type="ARBA" id="ARBA00023235"/>
    </source>
</evidence>
<dbReference type="EMBL" id="CAFBMB010000007">
    <property type="protein sequence ID" value="CAB4889056.1"/>
    <property type="molecule type" value="Genomic_DNA"/>
</dbReference>
<evidence type="ECO:0000256" key="3">
    <source>
        <dbReference type="ARBA" id="ARBA00022763"/>
    </source>
</evidence>
<dbReference type="Gene3D" id="3.40.50.300">
    <property type="entry name" value="P-loop containing nucleotide triphosphate hydrolases"/>
    <property type="match status" value="4"/>
</dbReference>
<accession>A0A6J7F0K9</accession>
<keyword evidence="5" id="KW-0347">Helicase</keyword>
<evidence type="ECO:0000256" key="13">
    <source>
        <dbReference type="ARBA" id="ARBA00048988"/>
    </source>
</evidence>
<dbReference type="GO" id="GO:0033202">
    <property type="term" value="C:DNA helicase complex"/>
    <property type="evidence" value="ECO:0007669"/>
    <property type="project" value="TreeGrafter"/>
</dbReference>
<dbReference type="Pfam" id="PF13361">
    <property type="entry name" value="UvrD_C"/>
    <property type="match status" value="1"/>
</dbReference>
<keyword evidence="2" id="KW-0547">Nucleotide-binding</keyword>
<dbReference type="GO" id="GO:0005524">
    <property type="term" value="F:ATP binding"/>
    <property type="evidence" value="ECO:0007669"/>
    <property type="project" value="UniProtKB-KW"/>
</dbReference>
<feature type="region of interest" description="Disordered" evidence="14">
    <location>
        <begin position="917"/>
        <end position="938"/>
    </location>
</feature>
<organism evidence="17">
    <name type="scientific">freshwater metagenome</name>
    <dbReference type="NCBI Taxonomy" id="449393"/>
    <lineage>
        <taxon>unclassified sequences</taxon>
        <taxon>metagenomes</taxon>
        <taxon>ecological metagenomes</taxon>
    </lineage>
</organism>
<dbReference type="GO" id="GO:0043138">
    <property type="term" value="F:3'-5' DNA helicase activity"/>
    <property type="evidence" value="ECO:0007669"/>
    <property type="project" value="UniProtKB-EC"/>
</dbReference>
<evidence type="ECO:0000256" key="2">
    <source>
        <dbReference type="ARBA" id="ARBA00022741"/>
    </source>
</evidence>
<evidence type="ECO:0000259" key="15">
    <source>
        <dbReference type="PROSITE" id="PS51198"/>
    </source>
</evidence>
<dbReference type="AlphaFoldDB" id="A0A6J7F0K9"/>
<comment type="catalytic activity">
    <reaction evidence="11">
        <text>Couples ATP hydrolysis with the unwinding of duplex DNA by translocating in the 3'-5' direction.</text>
        <dbReference type="EC" id="5.6.2.4"/>
    </reaction>
</comment>
<evidence type="ECO:0000256" key="6">
    <source>
        <dbReference type="ARBA" id="ARBA00022839"/>
    </source>
</evidence>
<dbReference type="InterPro" id="IPR011604">
    <property type="entry name" value="PDDEXK-like_dom_sf"/>
</dbReference>
<sequence>MTYTAQDIADAISRWREELRRRAGSPGAPITPTILTEEQRLIVAGDTSTCALVTAGAGSGKTETMTMRVLWLVANGHARLDEILGMTFTRRAATSLAGRVREGLDALAFGGMMPTGNDDNATSGLFSASMTTYNAFANRIFSEYGHLAGMDGAAAVMTEATAWQLARAAALDYPGTSLAELDLTLSAVIDATLSVARTLTDNMVATSDLCHFVHDFARHVEPLPITLRGTTHRVPQPAYKKGLTVAARLSILCGVVDAYEKIKRERHLIEFGDQIALAHRLVQIPLVRDQVASSYRFILLDEYQDTSSVQVALLSSLFAGKTVMAVGDPNQAIYGWRGASASNMLPQRFFAAFSPAREGHQFSLSYSWRNAQEVLDVANLVAEPLPRSAVASADGFQLKAGKGHHGSVDVIFPSTIADEAHDIALWFHRKFAEWPSDRRPATAALLTRKTADLLPIKRALEKQGIPTHVLGLGGLFMEPVIVDIVCTLRVMHDTRADSQLIRLLAGARWQISPRDLRALKATARWLSERDHNLQKLSKEVRQSLKDSVSVADGQSLIDALDFITSVTDTTHRAVAELSATGFERMKEAGGVIATLRRHAGMNLRDLVRLVMSEMNLDAELAANDRITAGEASVETFLDTVTSFMTTDNNPTLGSFLSWIDEVERRERLSPVEDEPEGNVVQLLTIHASKGLEWDLVAVGRMIAEDGRTITSNTAKWTDLGTLPEQLRADRADLGRVWDFENATDQRDLEDSFVAYVDSARERYLVGERRLAYVALTRSAHDLLLSGSWWAGGKTRRDPSPYLVEIDGAGLANSPLPPPPTETVNPWKANSETVDWPMPPLGSREPKVKLAEQAVREALADSERSHREPSRLNDDIDLLIAERDRRSQGETRTPLPQRIPASQFKDFVASVLEPQASVADDTPASRGVSPQGSPAQNVLRRPLPQQPYRATMLGTLFHAWVETRSLGAVSPTLFDLDEYIDGDADIGVTSAESRGDEPEDTLDMRDAKKLASLQKTFETSPWAERKPVEVETEIHLPLGPNIVVCKIDAVYQSASSGEPRFEIVDWKTGKAPRDGRDLEARAYQLALYRAAYSVYHGIPEDNIDAVFYFVADDVVIRPDRLLRYDELERLWWGILESSAQDTR</sequence>
<dbReference type="InterPro" id="IPR014016">
    <property type="entry name" value="UvrD-like_ATP-bd"/>
</dbReference>
<gene>
    <name evidence="17" type="ORF">UFOPK3516_00196</name>
</gene>
<evidence type="ECO:0000256" key="9">
    <source>
        <dbReference type="ARBA" id="ARBA00023204"/>
    </source>
</evidence>
<dbReference type="Pfam" id="PF12705">
    <property type="entry name" value="PDDEXK_1"/>
    <property type="match status" value="1"/>
</dbReference>
<keyword evidence="4" id="KW-0378">Hydrolase</keyword>
<proteinExistence type="predicted"/>
<evidence type="ECO:0000256" key="4">
    <source>
        <dbReference type="ARBA" id="ARBA00022801"/>
    </source>
</evidence>
<evidence type="ECO:0000256" key="8">
    <source>
        <dbReference type="ARBA" id="ARBA00023125"/>
    </source>
</evidence>
<feature type="compositionally biased region" description="Polar residues" evidence="14">
    <location>
        <begin position="821"/>
        <end position="832"/>
    </location>
</feature>
<keyword evidence="3" id="KW-0227">DNA damage</keyword>
<comment type="catalytic activity">
    <reaction evidence="13">
        <text>ATP + H2O = ADP + phosphate + H(+)</text>
        <dbReference type="Rhea" id="RHEA:13065"/>
        <dbReference type="ChEBI" id="CHEBI:15377"/>
        <dbReference type="ChEBI" id="CHEBI:15378"/>
        <dbReference type="ChEBI" id="CHEBI:30616"/>
        <dbReference type="ChEBI" id="CHEBI:43474"/>
        <dbReference type="ChEBI" id="CHEBI:456216"/>
        <dbReference type="EC" id="5.6.2.4"/>
    </reaction>
</comment>
<feature type="domain" description="UvrD-like helicase ATP-binding" evidence="15">
    <location>
        <begin position="34"/>
        <end position="371"/>
    </location>
</feature>
<keyword evidence="10" id="KW-0413">Isomerase</keyword>
<evidence type="ECO:0000256" key="7">
    <source>
        <dbReference type="ARBA" id="ARBA00022840"/>
    </source>
</evidence>
<dbReference type="InterPro" id="IPR014017">
    <property type="entry name" value="DNA_helicase_UvrD-like_C"/>
</dbReference>
<evidence type="ECO:0000256" key="1">
    <source>
        <dbReference type="ARBA" id="ARBA00022722"/>
    </source>
</evidence>
<dbReference type="PANTHER" id="PTHR11070:SF55">
    <property type="entry name" value="DNA 3'-5' HELICASE"/>
    <property type="match status" value="1"/>
</dbReference>
<keyword evidence="7" id="KW-0067">ATP-binding</keyword>
<dbReference type="GO" id="GO:0000725">
    <property type="term" value="P:recombinational repair"/>
    <property type="evidence" value="ECO:0007669"/>
    <property type="project" value="TreeGrafter"/>
</dbReference>
<evidence type="ECO:0000256" key="5">
    <source>
        <dbReference type="ARBA" id="ARBA00022806"/>
    </source>
</evidence>
<reference evidence="17" key="1">
    <citation type="submission" date="2020-05" db="EMBL/GenBank/DDBJ databases">
        <authorList>
            <person name="Chiriac C."/>
            <person name="Salcher M."/>
            <person name="Ghai R."/>
            <person name="Kavagutti S V."/>
        </authorList>
    </citation>
    <scope>NUCLEOTIDE SEQUENCE</scope>
</reference>
<dbReference type="GO" id="GO:0004527">
    <property type="term" value="F:exonuclease activity"/>
    <property type="evidence" value="ECO:0007669"/>
    <property type="project" value="UniProtKB-KW"/>
</dbReference>
<dbReference type="SUPFAM" id="SSF52540">
    <property type="entry name" value="P-loop containing nucleoside triphosphate hydrolases"/>
    <property type="match status" value="1"/>
</dbReference>
<keyword evidence="1" id="KW-0540">Nuclease</keyword>